<feature type="compositionally biased region" description="Basic and acidic residues" evidence="1">
    <location>
        <begin position="98"/>
        <end position="112"/>
    </location>
</feature>
<dbReference type="Proteomes" id="UP000612349">
    <property type="component" value="Unassembled WGS sequence"/>
</dbReference>
<evidence type="ECO:0000313" key="2">
    <source>
        <dbReference type="EMBL" id="GGD67114.1"/>
    </source>
</evidence>
<keyword evidence="3" id="KW-1185">Reference proteome</keyword>
<sequence>MIADDLEDWIFKRLGNVGNDDMGSSCTFKFLQDFPAFGNIPVTGRCQFVEQGGKAISRYTLISGQAAQGRPDPRFDVQRAIWNTDPKFPASIPQRFCGGDKRAAPPREDQTTRRGSVTGEPRNAAL</sequence>
<name>A0A916YXX2_9SPHN</name>
<feature type="region of interest" description="Disordered" evidence="1">
    <location>
        <begin position="93"/>
        <end position="126"/>
    </location>
</feature>
<reference evidence="2" key="1">
    <citation type="journal article" date="2014" name="Int. J. Syst. Evol. Microbiol.">
        <title>Complete genome sequence of Corynebacterium casei LMG S-19264T (=DSM 44701T), isolated from a smear-ripened cheese.</title>
        <authorList>
            <consortium name="US DOE Joint Genome Institute (JGI-PGF)"/>
            <person name="Walter F."/>
            <person name="Albersmeier A."/>
            <person name="Kalinowski J."/>
            <person name="Ruckert C."/>
        </authorList>
    </citation>
    <scope>NUCLEOTIDE SEQUENCE</scope>
    <source>
        <strain evidence="2">CGMCC 1.15360</strain>
    </source>
</reference>
<dbReference type="AlphaFoldDB" id="A0A916YXX2"/>
<reference evidence="2" key="2">
    <citation type="submission" date="2020-09" db="EMBL/GenBank/DDBJ databases">
        <authorList>
            <person name="Sun Q."/>
            <person name="Zhou Y."/>
        </authorList>
    </citation>
    <scope>NUCLEOTIDE SEQUENCE</scope>
    <source>
        <strain evidence="2">CGMCC 1.15360</strain>
    </source>
</reference>
<dbReference type="EMBL" id="BMIP01000002">
    <property type="protein sequence ID" value="GGD67114.1"/>
    <property type="molecule type" value="Genomic_DNA"/>
</dbReference>
<evidence type="ECO:0000313" key="3">
    <source>
        <dbReference type="Proteomes" id="UP000612349"/>
    </source>
</evidence>
<protein>
    <submittedName>
        <fullName evidence="2">Uncharacterized protein</fullName>
    </submittedName>
</protein>
<organism evidence="2 3">
    <name type="scientific">Croceicoccus mobilis</name>
    <dbReference type="NCBI Taxonomy" id="1703339"/>
    <lineage>
        <taxon>Bacteria</taxon>
        <taxon>Pseudomonadati</taxon>
        <taxon>Pseudomonadota</taxon>
        <taxon>Alphaproteobacteria</taxon>
        <taxon>Sphingomonadales</taxon>
        <taxon>Erythrobacteraceae</taxon>
        <taxon>Croceicoccus</taxon>
    </lineage>
</organism>
<evidence type="ECO:0000256" key="1">
    <source>
        <dbReference type="SAM" id="MobiDB-lite"/>
    </source>
</evidence>
<proteinExistence type="predicted"/>
<comment type="caution">
    <text evidence="2">The sequence shown here is derived from an EMBL/GenBank/DDBJ whole genome shotgun (WGS) entry which is preliminary data.</text>
</comment>
<accession>A0A916YXX2</accession>
<gene>
    <name evidence="2" type="ORF">GCM10010990_15810</name>
</gene>